<organism evidence="5 6">
    <name type="scientific">Candidatus Anaerobiospirillum pullistercoris</name>
    <dbReference type="NCBI Taxonomy" id="2838452"/>
    <lineage>
        <taxon>Bacteria</taxon>
        <taxon>Pseudomonadati</taxon>
        <taxon>Pseudomonadota</taxon>
        <taxon>Gammaproteobacteria</taxon>
        <taxon>Aeromonadales</taxon>
        <taxon>Succinivibrionaceae</taxon>
        <taxon>Anaerobiospirillum</taxon>
    </lineage>
</organism>
<feature type="chain" id="PRO_5039719432" evidence="4">
    <location>
        <begin position="35"/>
        <end position="440"/>
    </location>
</feature>
<dbReference type="Pfam" id="PF03573">
    <property type="entry name" value="OprD"/>
    <property type="match status" value="1"/>
</dbReference>
<sequence>MSKLNLRSLKALGAGTAVCLAAWSCSTVVATAQAANAYVDTEQQLRLRLRNDFRRAQKPSSGEEYGSVYAWVQSFLLEYDSGWLNDVVGVEAGGFWTQRIDEDPNFYTRLYLHDRDSFGYATAALKFKLGDYGLIKAGRFITDHDYGALPYYVPVLTANSNRPLPSASQGVLLYLTPTDFMDIWAVWRNEIFIAASAMQGGFRNEGVFNPASMDYDEQKANNILAVSFYGDNWRWSTGGGYQEDVQTQVMTQLENSFNLGQGKKITTELRYGYVEAKGDTKELAMRSWPDGTANLFKGSIMYHSDWGSIGFSAAYLDHKTMGQVYDPDIGDPFNNTIPNNFEEMQIYQLTTAFKLPYDFRLMIAPIYSHGYEDKSKQVPIDGYDFNIAAVYMPKSGPLAGLLAYLSFNRAIENRPGSEYGDHLQYWDVKMGFRYDLNFLK</sequence>
<dbReference type="Gene3D" id="2.40.160.10">
    <property type="entry name" value="Porin"/>
    <property type="match status" value="1"/>
</dbReference>
<keyword evidence="3 4" id="KW-0732">Signal</keyword>
<accession>A0A9D1WF14</accession>
<reference evidence="5" key="1">
    <citation type="journal article" date="2021" name="PeerJ">
        <title>Extensive microbial diversity within the chicken gut microbiome revealed by metagenomics and culture.</title>
        <authorList>
            <person name="Gilroy R."/>
            <person name="Ravi A."/>
            <person name="Getino M."/>
            <person name="Pursley I."/>
            <person name="Horton D.L."/>
            <person name="Alikhan N.F."/>
            <person name="Baker D."/>
            <person name="Gharbi K."/>
            <person name="Hall N."/>
            <person name="Watson M."/>
            <person name="Adriaenssens E.M."/>
            <person name="Foster-Nyarko E."/>
            <person name="Jarju S."/>
            <person name="Secka A."/>
            <person name="Antonio M."/>
            <person name="Oren A."/>
            <person name="Chaudhuri R.R."/>
            <person name="La Ragione R."/>
            <person name="Hildebrand F."/>
            <person name="Pallen M.J."/>
        </authorList>
    </citation>
    <scope>NUCLEOTIDE SEQUENCE</scope>
    <source>
        <strain evidence="5">USASDec5-558</strain>
    </source>
</reference>
<dbReference type="PANTHER" id="PTHR34596:SF2">
    <property type="entry name" value="CHITOPORIN"/>
    <property type="match status" value="1"/>
</dbReference>
<evidence type="ECO:0000256" key="3">
    <source>
        <dbReference type="ARBA" id="ARBA00022729"/>
    </source>
</evidence>
<name>A0A9D1WF14_9GAMM</name>
<evidence type="ECO:0000256" key="4">
    <source>
        <dbReference type="SAM" id="SignalP"/>
    </source>
</evidence>
<proteinExistence type="inferred from homology"/>
<evidence type="ECO:0000256" key="1">
    <source>
        <dbReference type="ARBA" id="ARBA00009075"/>
    </source>
</evidence>
<dbReference type="InterPro" id="IPR005318">
    <property type="entry name" value="OM_porin_bac"/>
</dbReference>
<dbReference type="GO" id="GO:0016020">
    <property type="term" value="C:membrane"/>
    <property type="evidence" value="ECO:0007669"/>
    <property type="project" value="InterPro"/>
</dbReference>
<evidence type="ECO:0000256" key="2">
    <source>
        <dbReference type="ARBA" id="ARBA00022448"/>
    </source>
</evidence>
<protein>
    <submittedName>
        <fullName evidence="5">OprD family outer membrane porin</fullName>
    </submittedName>
</protein>
<dbReference type="Proteomes" id="UP000886829">
    <property type="component" value="Unassembled WGS sequence"/>
</dbReference>
<dbReference type="GO" id="GO:0015288">
    <property type="term" value="F:porin activity"/>
    <property type="evidence" value="ECO:0007669"/>
    <property type="project" value="TreeGrafter"/>
</dbReference>
<dbReference type="PANTHER" id="PTHR34596">
    <property type="entry name" value="CHITOPORIN"/>
    <property type="match status" value="1"/>
</dbReference>
<evidence type="ECO:0000313" key="5">
    <source>
        <dbReference type="EMBL" id="HIX57959.1"/>
    </source>
</evidence>
<gene>
    <name evidence="5" type="ORF">H9850_10895</name>
</gene>
<comment type="caution">
    <text evidence="5">The sequence shown here is derived from an EMBL/GenBank/DDBJ whole genome shotgun (WGS) entry which is preliminary data.</text>
</comment>
<comment type="similarity">
    <text evidence="1">Belongs to the outer membrane porin (Opr) (TC 1.B.25) family.</text>
</comment>
<feature type="signal peptide" evidence="4">
    <location>
        <begin position="1"/>
        <end position="34"/>
    </location>
</feature>
<keyword evidence="2" id="KW-0813">Transport</keyword>
<evidence type="ECO:0000313" key="6">
    <source>
        <dbReference type="Proteomes" id="UP000886829"/>
    </source>
</evidence>
<dbReference type="AlphaFoldDB" id="A0A9D1WF14"/>
<reference evidence="5" key="2">
    <citation type="submission" date="2021-04" db="EMBL/GenBank/DDBJ databases">
        <authorList>
            <person name="Gilroy R."/>
        </authorList>
    </citation>
    <scope>NUCLEOTIDE SEQUENCE</scope>
    <source>
        <strain evidence="5">USASDec5-558</strain>
    </source>
</reference>
<dbReference type="InterPro" id="IPR023614">
    <property type="entry name" value="Porin_dom_sf"/>
</dbReference>
<dbReference type="EMBL" id="DXEV01000217">
    <property type="protein sequence ID" value="HIX57959.1"/>
    <property type="molecule type" value="Genomic_DNA"/>
</dbReference>